<dbReference type="EMBL" id="OV121134">
    <property type="protein sequence ID" value="CAH0552819.1"/>
    <property type="molecule type" value="Genomic_DNA"/>
</dbReference>
<dbReference type="OrthoDB" id="6783029at2759"/>
<proteinExistence type="predicted"/>
<feature type="region of interest" description="Disordered" evidence="1">
    <location>
        <begin position="38"/>
        <end position="134"/>
    </location>
</feature>
<feature type="compositionally biased region" description="Basic residues" evidence="1">
    <location>
        <begin position="1"/>
        <end position="13"/>
    </location>
</feature>
<feature type="region of interest" description="Disordered" evidence="1">
    <location>
        <begin position="1"/>
        <end position="26"/>
    </location>
</feature>
<dbReference type="Proteomes" id="UP001154078">
    <property type="component" value="Chromosome 3"/>
</dbReference>
<feature type="compositionally biased region" description="Basic residues" evidence="1">
    <location>
        <begin position="388"/>
        <end position="408"/>
    </location>
</feature>
<reference evidence="2" key="1">
    <citation type="submission" date="2021-12" db="EMBL/GenBank/DDBJ databases">
        <authorList>
            <person name="King R."/>
        </authorList>
    </citation>
    <scope>NUCLEOTIDE SEQUENCE</scope>
</reference>
<evidence type="ECO:0000256" key="1">
    <source>
        <dbReference type="SAM" id="MobiDB-lite"/>
    </source>
</evidence>
<evidence type="ECO:0000313" key="3">
    <source>
        <dbReference type="Proteomes" id="UP001154078"/>
    </source>
</evidence>
<feature type="region of interest" description="Disordered" evidence="1">
    <location>
        <begin position="336"/>
        <end position="408"/>
    </location>
</feature>
<dbReference type="PANTHER" id="PTHR34239:SF2">
    <property type="entry name" value="TRANSPOSABLE ELEMENT P TRANSPOSASE_THAP9 CONSERVED DOMAIN-CONTAINING PROTEIN"/>
    <property type="match status" value="1"/>
</dbReference>
<feature type="compositionally biased region" description="Low complexity" evidence="1">
    <location>
        <begin position="112"/>
        <end position="123"/>
    </location>
</feature>
<dbReference type="AlphaFoldDB" id="A0A9P0B2K9"/>
<evidence type="ECO:0000313" key="2">
    <source>
        <dbReference type="EMBL" id="CAH0552819.1"/>
    </source>
</evidence>
<sequence length="408" mass="45687">MGRSKKDKHRRSRSSSSDGHAVNKRALLKRIKCLEEAISARSARSRSHSRPSSSRRRPRSRSSSSRRRSRSRSASRPHSRLRSEIRSYRHAQVSPTHSEQSALVRPVLTEAPLSRSPSPQLPGSGPGVGQVGNTSINEEPLVIHNDITLPDEVMGILGEDPSKDPSDRFSLHEALAARWRHFLTHDMVKEDRLTLLGKYPVPDNLPELAAPKLNPELLTLIPRPQMSREAAQAEYQQQLGRGLSALGQGMNVLFENVENLPEAVKQPLLIALTDAGRIFTHLFHRTSMTRRTLLCPLLNTKVVELLKECPPSELLFGSDLGEKIKLARGLDAVRKDLRPAPPFRGTSKVNPDNRKGERQQQLLPTSRPLNRQSPARPKRGTGPQKGRSSNRHHQSHSTSKKLSNYKRH</sequence>
<dbReference type="PANTHER" id="PTHR34239">
    <property type="entry name" value="APPLE DOMAIN-CONTAINING PROTEIN"/>
    <property type="match status" value="1"/>
</dbReference>
<gene>
    <name evidence="2" type="ORF">MELIAE_LOCUS4965</name>
</gene>
<accession>A0A9P0B2K9</accession>
<keyword evidence="3" id="KW-1185">Reference proteome</keyword>
<organism evidence="2 3">
    <name type="scientific">Brassicogethes aeneus</name>
    <name type="common">Rape pollen beetle</name>
    <name type="synonym">Meligethes aeneus</name>
    <dbReference type="NCBI Taxonomy" id="1431903"/>
    <lineage>
        <taxon>Eukaryota</taxon>
        <taxon>Metazoa</taxon>
        <taxon>Ecdysozoa</taxon>
        <taxon>Arthropoda</taxon>
        <taxon>Hexapoda</taxon>
        <taxon>Insecta</taxon>
        <taxon>Pterygota</taxon>
        <taxon>Neoptera</taxon>
        <taxon>Endopterygota</taxon>
        <taxon>Coleoptera</taxon>
        <taxon>Polyphaga</taxon>
        <taxon>Cucujiformia</taxon>
        <taxon>Nitidulidae</taxon>
        <taxon>Meligethinae</taxon>
        <taxon>Brassicogethes</taxon>
    </lineage>
</organism>
<protein>
    <submittedName>
        <fullName evidence="2">Uncharacterized protein</fullName>
    </submittedName>
</protein>
<feature type="compositionally biased region" description="Polar residues" evidence="1">
    <location>
        <begin position="359"/>
        <end position="373"/>
    </location>
</feature>
<name>A0A9P0B2K9_BRAAE</name>
<feature type="compositionally biased region" description="Basic residues" evidence="1">
    <location>
        <begin position="43"/>
        <end position="80"/>
    </location>
</feature>